<evidence type="ECO:0000259" key="1">
    <source>
        <dbReference type="PROSITE" id="PS51335"/>
    </source>
</evidence>
<gene>
    <name evidence="2" type="ORF">GSOID_T00003081001</name>
</gene>
<dbReference type="PROSITE" id="PS51335">
    <property type="entry name" value="ELMO"/>
    <property type="match status" value="1"/>
</dbReference>
<dbReference type="Proteomes" id="UP000001307">
    <property type="component" value="Unassembled WGS sequence"/>
</dbReference>
<feature type="domain" description="ELMO" evidence="1">
    <location>
        <begin position="110"/>
        <end position="263"/>
    </location>
</feature>
<dbReference type="PANTHER" id="PTHR12771">
    <property type="entry name" value="ENGULFMENT AND CELL MOTILITY"/>
    <property type="match status" value="1"/>
</dbReference>
<dbReference type="AlphaFoldDB" id="E4XTE3"/>
<dbReference type="Pfam" id="PF04727">
    <property type="entry name" value="ELMO_CED12"/>
    <property type="match status" value="1"/>
</dbReference>
<keyword evidence="3" id="KW-1185">Reference proteome</keyword>
<accession>E4XTE3</accession>
<dbReference type="InterPro" id="IPR006816">
    <property type="entry name" value="ELMO_dom"/>
</dbReference>
<organism evidence="2">
    <name type="scientific">Oikopleura dioica</name>
    <name type="common">Tunicate</name>
    <dbReference type="NCBI Taxonomy" id="34765"/>
    <lineage>
        <taxon>Eukaryota</taxon>
        <taxon>Metazoa</taxon>
        <taxon>Chordata</taxon>
        <taxon>Tunicata</taxon>
        <taxon>Appendicularia</taxon>
        <taxon>Copelata</taxon>
        <taxon>Oikopleuridae</taxon>
        <taxon>Oikopleura</taxon>
    </lineage>
</organism>
<dbReference type="EMBL" id="FN653153">
    <property type="protein sequence ID" value="CBY13005.1"/>
    <property type="molecule type" value="Genomic_DNA"/>
</dbReference>
<dbReference type="OrthoDB" id="266227at2759"/>
<evidence type="ECO:0000313" key="2">
    <source>
        <dbReference type="EMBL" id="CBY13005.1"/>
    </source>
</evidence>
<dbReference type="PANTHER" id="PTHR12771:SF2">
    <property type="entry name" value="ELMO DOMAIN-CONTAINING PROTEIN 3"/>
    <property type="match status" value="1"/>
</dbReference>
<dbReference type="FunCoup" id="E4XTE3">
    <property type="interactions" value="33"/>
</dbReference>
<proteinExistence type="predicted"/>
<name>E4XTE3_OIKDI</name>
<dbReference type="InterPro" id="IPR050868">
    <property type="entry name" value="ELMO_domain-containing"/>
</dbReference>
<evidence type="ECO:0000313" key="3">
    <source>
        <dbReference type="Proteomes" id="UP000001307"/>
    </source>
</evidence>
<protein>
    <recommendedName>
        <fullName evidence="1">ELMO domain-containing protein</fullName>
    </recommendedName>
</protein>
<sequence length="268" mass="30705">MDDDKDHDEIYQNAVDEWDFVEGQAGVQLQTLQHGDTYSRVLSDRIISDFIQIVEGPRCAAIFKASELPLLSRLTRYIFGPPFLNQRCRNKLQSVLSLTKLPLAKLPEETQYEVLGSLYENMTEESCPRRFGSHWQKIGFQGNDPATDLRGVGVFGLWLLLRLSEDPVAKAAFPHCSMSFKSCEESYPFSVCMITLCRTTMTIAKEGFLNKYIDEETIDDVTFRLFRELFKAFNCEFENSEQKGVIAAGEIIRKIDKNPRKYVRLSSI</sequence>
<dbReference type="InParanoid" id="E4XTE3"/>
<reference evidence="2" key="1">
    <citation type="journal article" date="2010" name="Science">
        <title>Plasticity of animal genome architecture unmasked by rapid evolution of a pelagic tunicate.</title>
        <authorList>
            <person name="Denoeud F."/>
            <person name="Henriet S."/>
            <person name="Mungpakdee S."/>
            <person name="Aury J.M."/>
            <person name="Da Silva C."/>
            <person name="Brinkmann H."/>
            <person name="Mikhaleva J."/>
            <person name="Olsen L.C."/>
            <person name="Jubin C."/>
            <person name="Canestro C."/>
            <person name="Bouquet J.M."/>
            <person name="Danks G."/>
            <person name="Poulain J."/>
            <person name="Campsteijn C."/>
            <person name="Adamski M."/>
            <person name="Cross I."/>
            <person name="Yadetie F."/>
            <person name="Muffato M."/>
            <person name="Louis A."/>
            <person name="Butcher S."/>
            <person name="Tsagkogeorga G."/>
            <person name="Konrad A."/>
            <person name="Singh S."/>
            <person name="Jensen M.F."/>
            <person name="Cong E.H."/>
            <person name="Eikeseth-Otteraa H."/>
            <person name="Noel B."/>
            <person name="Anthouard V."/>
            <person name="Porcel B.M."/>
            <person name="Kachouri-Lafond R."/>
            <person name="Nishino A."/>
            <person name="Ugolini M."/>
            <person name="Chourrout P."/>
            <person name="Nishida H."/>
            <person name="Aasland R."/>
            <person name="Huzurbazar S."/>
            <person name="Westhof E."/>
            <person name="Delsuc F."/>
            <person name="Lehrach H."/>
            <person name="Reinhardt R."/>
            <person name="Weissenbach J."/>
            <person name="Roy S.W."/>
            <person name="Artiguenave F."/>
            <person name="Postlethwait J.H."/>
            <person name="Manak J.R."/>
            <person name="Thompson E.M."/>
            <person name="Jaillon O."/>
            <person name="Du Pasquier L."/>
            <person name="Boudinot P."/>
            <person name="Liberles D.A."/>
            <person name="Volff J.N."/>
            <person name="Philippe H."/>
            <person name="Lenhard B."/>
            <person name="Roest Crollius H."/>
            <person name="Wincker P."/>
            <person name="Chourrout D."/>
        </authorList>
    </citation>
    <scope>NUCLEOTIDE SEQUENCE [LARGE SCALE GENOMIC DNA]</scope>
</reference>